<gene>
    <name evidence="2" type="ORF">EV383_4276</name>
</gene>
<comment type="caution">
    <text evidence="2">The sequence shown here is derived from an EMBL/GenBank/DDBJ whole genome shotgun (WGS) entry which is preliminary data.</text>
</comment>
<reference evidence="2 3" key="1">
    <citation type="submission" date="2019-02" db="EMBL/GenBank/DDBJ databases">
        <title>Sequencing the genomes of 1000 actinobacteria strains.</title>
        <authorList>
            <person name="Klenk H.-P."/>
        </authorList>
    </citation>
    <scope>NUCLEOTIDE SEQUENCE [LARGE SCALE GENOMIC DNA]</scope>
    <source>
        <strain evidence="2 3">DSM 45779</strain>
    </source>
</reference>
<accession>A0A4Q7UZE2</accession>
<protein>
    <submittedName>
        <fullName evidence="2">Uncharacterized protein</fullName>
    </submittedName>
</protein>
<dbReference type="OrthoDB" id="3568308at2"/>
<dbReference type="EMBL" id="SHKL01000001">
    <property type="protein sequence ID" value="RZT87356.1"/>
    <property type="molecule type" value="Genomic_DNA"/>
</dbReference>
<feature type="region of interest" description="Disordered" evidence="1">
    <location>
        <begin position="1"/>
        <end position="35"/>
    </location>
</feature>
<evidence type="ECO:0000256" key="1">
    <source>
        <dbReference type="SAM" id="MobiDB-lite"/>
    </source>
</evidence>
<organism evidence="2 3">
    <name type="scientific">Pseudonocardia sediminis</name>
    <dbReference type="NCBI Taxonomy" id="1397368"/>
    <lineage>
        <taxon>Bacteria</taxon>
        <taxon>Bacillati</taxon>
        <taxon>Actinomycetota</taxon>
        <taxon>Actinomycetes</taxon>
        <taxon>Pseudonocardiales</taxon>
        <taxon>Pseudonocardiaceae</taxon>
        <taxon>Pseudonocardia</taxon>
    </lineage>
</organism>
<dbReference type="Proteomes" id="UP000291591">
    <property type="component" value="Unassembled WGS sequence"/>
</dbReference>
<evidence type="ECO:0000313" key="2">
    <source>
        <dbReference type="EMBL" id="RZT87356.1"/>
    </source>
</evidence>
<keyword evidence="3" id="KW-1185">Reference proteome</keyword>
<dbReference type="RefSeq" id="WP_130291524.1">
    <property type="nucleotide sequence ID" value="NZ_SHKL01000001.1"/>
</dbReference>
<evidence type="ECO:0000313" key="3">
    <source>
        <dbReference type="Proteomes" id="UP000291591"/>
    </source>
</evidence>
<proteinExistence type="predicted"/>
<dbReference type="AlphaFoldDB" id="A0A4Q7UZE2"/>
<sequence>MLRHPDHTSGVVLPMDARSGEHHAPTNGAPTNGAATRGPVMVVGWWAEPAASARFWGDVLPAGSELAHHLGRVAARRTQERPTLDGGLTFRLSLSEAFGAEQLLHLADGSPRRTDPPGRGVLVPLSGLRQTSPVPGAPLGLMAQTLLVEIATTDVQNRVLTDLTAAVHDLAPSAPTRLDARLRAAEETLRTAQTALLTSGAVPTDVALGTASANLSVLRHQTVAHLAGWERVVEGLDPSGAHGTAVREALGEVGRLGWTGFPGAVHAAYQGLVLDARRLLVVAAEQHLRSPERSLTALRPLVEADVAARVADVVRLRKLLARLSVVPLTVRKRSGAMLPNLIADQAADNARTQALFTRMATALTPVPGQAAYDVEIQTRASGDLQVLRPAP</sequence>
<name>A0A4Q7UZE2_PSEST</name>